<evidence type="ECO:0000256" key="4">
    <source>
        <dbReference type="ARBA" id="ARBA00023015"/>
    </source>
</evidence>
<dbReference type="PANTHER" id="PTHR46245">
    <property type="entry name" value="B3 DOMAIN-CONTAINING PROTEIN OS07G0563300"/>
    <property type="match status" value="1"/>
</dbReference>
<evidence type="ECO:0000256" key="3">
    <source>
        <dbReference type="ARBA" id="ARBA00022833"/>
    </source>
</evidence>
<dbReference type="CDD" id="cd10017">
    <property type="entry name" value="B3_DNA"/>
    <property type="match status" value="1"/>
</dbReference>
<evidence type="ECO:0000259" key="9">
    <source>
        <dbReference type="PROSITE" id="PS50863"/>
    </source>
</evidence>
<proteinExistence type="predicted"/>
<dbReference type="Gene3D" id="3.30.40.100">
    <property type="match status" value="1"/>
</dbReference>
<dbReference type="InterPro" id="IPR003340">
    <property type="entry name" value="B3_DNA-bd"/>
</dbReference>
<keyword evidence="7" id="KW-0539">Nucleus</keyword>
<dbReference type="AlphaFoldDB" id="A0A8T0IC77"/>
<evidence type="ECO:0000256" key="1">
    <source>
        <dbReference type="ARBA" id="ARBA00022723"/>
    </source>
</evidence>
<evidence type="ECO:0000313" key="11">
    <source>
        <dbReference type="EMBL" id="KAG0580547.1"/>
    </source>
</evidence>
<dbReference type="InterPro" id="IPR011124">
    <property type="entry name" value="Znf_CW"/>
</dbReference>
<dbReference type="PANTHER" id="PTHR46245:SF2">
    <property type="entry name" value="B3 DOMAIN-CONTAINING TRANSCRIPTION REPRESSOR VAL2"/>
    <property type="match status" value="1"/>
</dbReference>
<dbReference type="GO" id="GO:0003677">
    <property type="term" value="F:DNA binding"/>
    <property type="evidence" value="ECO:0007669"/>
    <property type="project" value="UniProtKB-KW"/>
</dbReference>
<keyword evidence="2" id="KW-0863">Zinc-finger</keyword>
<dbReference type="SUPFAM" id="SSF101936">
    <property type="entry name" value="DNA-binding pseudobarrel domain"/>
    <property type="match status" value="1"/>
</dbReference>
<keyword evidence="4" id="KW-0805">Transcription regulation</keyword>
<sequence length="613" mass="67947">MPAEKKLSIHILRGNAARRSSSALATTASTCQIPGGTSLLVGCVLGKKTVAREQPRSSLKQRPSEEGEDLKFLLPSDDENGSDTPDGKERAKISAVPRSMSINSPPVSNPSQFHVSEKFSGMNITHLFDKVVSATDCRSSGHFVLPKRKVEEHFPPLSKPGGAWMSLVDDAGKKWTFEFCFWYSKESRIYYFKKFHPYVQARNLRGGDTVYFSRLEPEGTLLIGARKQEADSPKHSISAKPNASKDELEEMDLPDRDLKFSTEEGNSVLDETALREDIPSTPSTEATRVDYGSNKATYKRKRRKLSLHLPRTLDTKSVDHLASDEAVMIGRESVTPESFEHVNMKPGSLGSGGNRLGLTMEDYCEWEDIQNLFRAPPGATVTTTCVEGHEIEEYKDPPILVKKTFYSAEIPEDDQWVKCDDCGCWRRLPADAFVPASWICSDNEWDLRRAHCNAPPELSDLEMDELLGGLTEAEMETGSETESYDNDSEIPDSPTEEEDNYLKQPRSWSEAYGQMQKHAYQLVLSEKCKSSTTAKSLLKPVAGEVRGSSELNNLSGRSPGRKSPQVHVKVGKGHQMCTGCSKFIGSAAQACKRCGTLTEYGARKRGKSSGGYM</sequence>
<feature type="region of interest" description="Disordered" evidence="8">
    <location>
        <begin position="227"/>
        <end position="252"/>
    </location>
</feature>
<evidence type="ECO:0008006" key="13">
    <source>
        <dbReference type="Google" id="ProtNLM"/>
    </source>
</evidence>
<protein>
    <recommendedName>
        <fullName evidence="13">B3 domain-containing protein</fullName>
    </recommendedName>
</protein>
<dbReference type="EMBL" id="CM026424">
    <property type="protein sequence ID" value="KAG0580547.1"/>
    <property type="molecule type" value="Genomic_DNA"/>
</dbReference>
<evidence type="ECO:0000313" key="12">
    <source>
        <dbReference type="Proteomes" id="UP000822688"/>
    </source>
</evidence>
<dbReference type="GO" id="GO:0008270">
    <property type="term" value="F:zinc ion binding"/>
    <property type="evidence" value="ECO:0007669"/>
    <property type="project" value="UniProtKB-KW"/>
</dbReference>
<keyword evidence="12" id="KW-1185">Reference proteome</keyword>
<dbReference type="SMART" id="SM01019">
    <property type="entry name" value="B3"/>
    <property type="match status" value="1"/>
</dbReference>
<feature type="domain" description="TF-B3" evidence="9">
    <location>
        <begin position="128"/>
        <end position="229"/>
    </location>
</feature>
<dbReference type="PROSITE" id="PS50863">
    <property type="entry name" value="B3"/>
    <property type="match status" value="1"/>
</dbReference>
<evidence type="ECO:0000256" key="8">
    <source>
        <dbReference type="SAM" id="MobiDB-lite"/>
    </source>
</evidence>
<feature type="domain" description="CW-type" evidence="10">
    <location>
        <begin position="410"/>
        <end position="460"/>
    </location>
</feature>
<feature type="region of interest" description="Disordered" evidence="8">
    <location>
        <begin position="474"/>
        <end position="500"/>
    </location>
</feature>
<dbReference type="Pfam" id="PF07496">
    <property type="entry name" value="zf-CW"/>
    <property type="match status" value="1"/>
</dbReference>
<reference evidence="11" key="1">
    <citation type="submission" date="2020-06" db="EMBL/GenBank/DDBJ databases">
        <title>WGS assembly of Ceratodon purpureus strain R40.</title>
        <authorList>
            <person name="Carey S.B."/>
            <person name="Jenkins J."/>
            <person name="Shu S."/>
            <person name="Lovell J.T."/>
            <person name="Sreedasyam A."/>
            <person name="Maumus F."/>
            <person name="Tiley G.P."/>
            <person name="Fernandez-Pozo N."/>
            <person name="Barry K."/>
            <person name="Chen C."/>
            <person name="Wang M."/>
            <person name="Lipzen A."/>
            <person name="Daum C."/>
            <person name="Saski C.A."/>
            <person name="Payton A.C."/>
            <person name="Mcbreen J.C."/>
            <person name="Conrad R.E."/>
            <person name="Kollar L.M."/>
            <person name="Olsson S."/>
            <person name="Huttunen S."/>
            <person name="Landis J.B."/>
            <person name="Wickett N.J."/>
            <person name="Johnson M.G."/>
            <person name="Rensing S.A."/>
            <person name="Grimwood J."/>
            <person name="Schmutz J."/>
            <person name="Mcdaniel S.F."/>
        </authorList>
    </citation>
    <scope>NUCLEOTIDE SEQUENCE</scope>
    <source>
        <strain evidence="11">R40</strain>
    </source>
</reference>
<evidence type="ECO:0000256" key="6">
    <source>
        <dbReference type="ARBA" id="ARBA00023163"/>
    </source>
</evidence>
<feature type="compositionally biased region" description="Basic and acidic residues" evidence="8">
    <location>
        <begin position="62"/>
        <end position="71"/>
    </location>
</feature>
<evidence type="ECO:0000256" key="2">
    <source>
        <dbReference type="ARBA" id="ARBA00022771"/>
    </source>
</evidence>
<accession>A0A8T0IC77</accession>
<dbReference type="Gene3D" id="2.40.330.10">
    <property type="entry name" value="DNA-binding pseudobarrel domain"/>
    <property type="match status" value="1"/>
</dbReference>
<dbReference type="InterPro" id="IPR015300">
    <property type="entry name" value="DNA-bd_pseudobarrel_sf"/>
</dbReference>
<organism evidence="11 12">
    <name type="scientific">Ceratodon purpureus</name>
    <name type="common">Fire moss</name>
    <name type="synonym">Dicranum purpureum</name>
    <dbReference type="NCBI Taxonomy" id="3225"/>
    <lineage>
        <taxon>Eukaryota</taxon>
        <taxon>Viridiplantae</taxon>
        <taxon>Streptophyta</taxon>
        <taxon>Embryophyta</taxon>
        <taxon>Bryophyta</taxon>
        <taxon>Bryophytina</taxon>
        <taxon>Bryopsida</taxon>
        <taxon>Dicranidae</taxon>
        <taxon>Pseudoditrichales</taxon>
        <taxon>Ditrichaceae</taxon>
        <taxon>Ceratodon</taxon>
    </lineage>
</organism>
<gene>
    <name evidence="11" type="ORF">KC19_4G181200</name>
</gene>
<dbReference type="Pfam" id="PF02362">
    <property type="entry name" value="B3"/>
    <property type="match status" value="1"/>
</dbReference>
<keyword evidence="5" id="KW-0238">DNA-binding</keyword>
<comment type="caution">
    <text evidence="11">The sequence shown here is derived from an EMBL/GenBank/DDBJ whole genome shotgun (WGS) entry which is preliminary data.</text>
</comment>
<feature type="region of interest" description="Disordered" evidence="8">
    <location>
        <begin position="51"/>
        <end position="92"/>
    </location>
</feature>
<keyword evidence="1" id="KW-0479">Metal-binding</keyword>
<keyword evidence="3" id="KW-0862">Zinc</keyword>
<evidence type="ECO:0000259" key="10">
    <source>
        <dbReference type="PROSITE" id="PS51050"/>
    </source>
</evidence>
<dbReference type="Proteomes" id="UP000822688">
    <property type="component" value="Chromosome 4"/>
</dbReference>
<evidence type="ECO:0000256" key="5">
    <source>
        <dbReference type="ARBA" id="ARBA00023125"/>
    </source>
</evidence>
<name>A0A8T0IC77_CERPU</name>
<evidence type="ECO:0000256" key="7">
    <source>
        <dbReference type="ARBA" id="ARBA00023242"/>
    </source>
</evidence>
<keyword evidence="6" id="KW-0804">Transcription</keyword>
<dbReference type="PROSITE" id="PS51050">
    <property type="entry name" value="ZF_CW"/>
    <property type="match status" value="1"/>
</dbReference>
<feature type="compositionally biased region" description="Acidic residues" evidence="8">
    <location>
        <begin position="474"/>
        <end position="499"/>
    </location>
</feature>